<evidence type="ECO:0000313" key="3">
    <source>
        <dbReference type="EMBL" id="KAK6511399.1"/>
    </source>
</evidence>
<evidence type="ECO:0000256" key="1">
    <source>
        <dbReference type="SAM" id="MobiDB-lite"/>
    </source>
</evidence>
<dbReference type="PANTHER" id="PTHR17630">
    <property type="entry name" value="DIENELACTONE HYDROLASE"/>
    <property type="match status" value="1"/>
</dbReference>
<organism evidence="3 4">
    <name type="scientific">Arthrobotrys musiformis</name>
    <dbReference type="NCBI Taxonomy" id="47236"/>
    <lineage>
        <taxon>Eukaryota</taxon>
        <taxon>Fungi</taxon>
        <taxon>Dikarya</taxon>
        <taxon>Ascomycota</taxon>
        <taxon>Pezizomycotina</taxon>
        <taxon>Orbiliomycetes</taxon>
        <taxon>Orbiliales</taxon>
        <taxon>Orbiliaceae</taxon>
        <taxon>Arthrobotrys</taxon>
    </lineage>
</organism>
<dbReference type="AlphaFoldDB" id="A0AAV9WN61"/>
<dbReference type="Proteomes" id="UP001370758">
    <property type="component" value="Unassembled WGS sequence"/>
</dbReference>
<accession>A0AAV9WN61</accession>
<evidence type="ECO:0000313" key="4">
    <source>
        <dbReference type="Proteomes" id="UP001370758"/>
    </source>
</evidence>
<dbReference type="EMBL" id="JAVHJL010000001">
    <property type="protein sequence ID" value="KAK6511399.1"/>
    <property type="molecule type" value="Genomic_DNA"/>
</dbReference>
<feature type="domain" description="Dienelactone hydrolase" evidence="2">
    <location>
        <begin position="83"/>
        <end position="259"/>
    </location>
</feature>
<protein>
    <recommendedName>
        <fullName evidence="2">Dienelactone hydrolase domain-containing protein</fullName>
    </recommendedName>
</protein>
<proteinExistence type="predicted"/>
<reference evidence="3 4" key="1">
    <citation type="submission" date="2023-08" db="EMBL/GenBank/DDBJ databases">
        <authorList>
            <person name="Palmer J.M."/>
        </authorList>
    </citation>
    <scope>NUCLEOTIDE SEQUENCE [LARGE SCALE GENOMIC DNA]</scope>
    <source>
        <strain evidence="3 4">TWF481</strain>
    </source>
</reference>
<sequence length="342" mass="37940">MASSRSGSDSDFEFPFELDDTKPVKHRTSNPTCRSAGPDPNVDPDADIIMGGAQEGASASEHVEGASPDGNMEDIGLHRAYVSASPDGSTAKTLIYLPDMFGPDWRDHQLLADTYAKGGFHVVMPDILERDYMPKEFFDVIEPNAELRDQMTVQEKTENRRKMFNNMGRMFYRHRVYISKPRVDSFIETLRKDPEIGKVGIVGTCWGGYHAILQARPGTGISAIAALQPSFTKLQDWAAISVPTYVTFGTGDTIVPASKSVEVSLRDPEPTDGLISPDLLALSANEIAEALDKRDDVEIKVRIFENQIHGFTYRGDWSTEDESKAMDECAQDVIAWFNEHLS</sequence>
<feature type="region of interest" description="Disordered" evidence="1">
    <location>
        <begin position="1"/>
        <end position="45"/>
    </location>
</feature>
<keyword evidence="4" id="KW-1185">Reference proteome</keyword>
<dbReference type="GO" id="GO:0016787">
    <property type="term" value="F:hydrolase activity"/>
    <property type="evidence" value="ECO:0007669"/>
    <property type="project" value="InterPro"/>
</dbReference>
<dbReference type="PANTHER" id="PTHR17630:SF44">
    <property type="entry name" value="PROTEIN AIM2"/>
    <property type="match status" value="1"/>
</dbReference>
<evidence type="ECO:0000259" key="2">
    <source>
        <dbReference type="Pfam" id="PF01738"/>
    </source>
</evidence>
<dbReference type="Pfam" id="PF01738">
    <property type="entry name" value="DLH"/>
    <property type="match status" value="1"/>
</dbReference>
<dbReference type="InterPro" id="IPR002925">
    <property type="entry name" value="Dienelactn_hydro"/>
</dbReference>
<dbReference type="InterPro" id="IPR029058">
    <property type="entry name" value="AB_hydrolase_fold"/>
</dbReference>
<dbReference type="Gene3D" id="3.40.50.1820">
    <property type="entry name" value="alpha/beta hydrolase"/>
    <property type="match status" value="1"/>
</dbReference>
<gene>
    <name evidence="3" type="ORF">TWF481_000315</name>
</gene>
<comment type="caution">
    <text evidence="3">The sequence shown here is derived from an EMBL/GenBank/DDBJ whole genome shotgun (WGS) entry which is preliminary data.</text>
</comment>
<name>A0AAV9WN61_9PEZI</name>
<dbReference type="SUPFAM" id="SSF53474">
    <property type="entry name" value="alpha/beta-Hydrolases"/>
    <property type="match status" value="1"/>
</dbReference>